<sequence>MIARLAVFPVTLGVVLGAIAAAGSASSEVPAACDFTLSAPSVVEVSGTQMVTATLTPAACKGTANPKSSQVCIAASGASPGRCELANGYEIAQVYLSPYIPGVNYVANGTGCAGIATPSGAICSSIGPKAATL</sequence>
<evidence type="ECO:0000313" key="2">
    <source>
        <dbReference type="EMBL" id="MCV7226327.1"/>
    </source>
</evidence>
<evidence type="ECO:0000313" key="3">
    <source>
        <dbReference type="Proteomes" id="UP001526201"/>
    </source>
</evidence>
<keyword evidence="1" id="KW-0732">Signal</keyword>
<evidence type="ECO:0000256" key="1">
    <source>
        <dbReference type="SAM" id="SignalP"/>
    </source>
</evidence>
<organism evidence="2 3">
    <name type="scientific">Mycolicibacterium komossense</name>
    <dbReference type="NCBI Taxonomy" id="1779"/>
    <lineage>
        <taxon>Bacteria</taxon>
        <taxon>Bacillati</taxon>
        <taxon>Actinomycetota</taxon>
        <taxon>Actinomycetes</taxon>
        <taxon>Mycobacteriales</taxon>
        <taxon>Mycobacteriaceae</taxon>
        <taxon>Mycolicibacterium</taxon>
    </lineage>
</organism>
<dbReference type="EMBL" id="JACKTY010000021">
    <property type="protein sequence ID" value="MCV7226327.1"/>
    <property type="molecule type" value="Genomic_DNA"/>
</dbReference>
<comment type="caution">
    <text evidence="2">The sequence shown here is derived from an EMBL/GenBank/DDBJ whole genome shotgun (WGS) entry which is preliminary data.</text>
</comment>
<gene>
    <name evidence="2" type="ORF">H7J73_09830</name>
</gene>
<protein>
    <submittedName>
        <fullName evidence="2">Uncharacterized protein</fullName>
    </submittedName>
</protein>
<name>A0ABT3CA10_9MYCO</name>
<dbReference type="RefSeq" id="WP_264067182.1">
    <property type="nucleotide sequence ID" value="NZ_JACKTY010000021.1"/>
</dbReference>
<feature type="chain" id="PRO_5045367456" evidence="1">
    <location>
        <begin position="21"/>
        <end position="133"/>
    </location>
</feature>
<dbReference type="Proteomes" id="UP001526201">
    <property type="component" value="Unassembled WGS sequence"/>
</dbReference>
<keyword evidence="3" id="KW-1185">Reference proteome</keyword>
<proteinExistence type="predicted"/>
<feature type="signal peptide" evidence="1">
    <location>
        <begin position="1"/>
        <end position="20"/>
    </location>
</feature>
<accession>A0ABT3CA10</accession>
<reference evidence="2 3" key="1">
    <citation type="journal article" date="2022" name="BMC Genomics">
        <title>Comparative genome analysis of mycobacteria focusing on tRNA and non-coding RNA.</title>
        <authorList>
            <person name="Behra P.R.K."/>
            <person name="Pettersson B.M.F."/>
            <person name="Ramesh M."/>
            <person name="Das S."/>
            <person name="Dasgupta S."/>
            <person name="Kirsebom L.A."/>
        </authorList>
    </citation>
    <scope>NUCLEOTIDE SEQUENCE [LARGE SCALE GENOMIC DNA]</scope>
    <source>
        <strain evidence="2 3">DSM 44078</strain>
    </source>
</reference>